<dbReference type="EMBL" id="LJXB01000078">
    <property type="protein sequence ID" value="KPU59199.1"/>
    <property type="molecule type" value="Genomic_DNA"/>
</dbReference>
<dbReference type="Proteomes" id="UP000050349">
    <property type="component" value="Unassembled WGS sequence"/>
</dbReference>
<dbReference type="InterPro" id="IPR046135">
    <property type="entry name" value="DUF6137"/>
</dbReference>
<sequence length="82" mass="9260">MTPHFIRQLVIHTICNVTGAPPEEVTAVDRVELNTRDWEQVFSRLEATLDIQTGMLTSAERSFSIDALTCVLHTKQTDDMIT</sequence>
<dbReference type="PATRIC" id="fig|294.162.peg.3048"/>
<reference evidence="1 2" key="1">
    <citation type="submission" date="2015-09" db="EMBL/GenBank/DDBJ databases">
        <authorList>
            <person name="Jackson K.R."/>
            <person name="Lunt B.L."/>
            <person name="Fisher J.N.B."/>
            <person name="Gardner A.V."/>
            <person name="Bailey M.E."/>
            <person name="Deus L.M."/>
            <person name="Earl A.S."/>
            <person name="Gibby P.D."/>
            <person name="Hartmann K.A."/>
            <person name="Liu J.E."/>
            <person name="Manci A.M."/>
            <person name="Nielsen D.A."/>
            <person name="Solomon M.B."/>
            <person name="Breakwell D.P."/>
            <person name="Burnett S.H."/>
            <person name="Grose J.H."/>
        </authorList>
    </citation>
    <scope>NUCLEOTIDE SEQUENCE [LARGE SCALE GENOMIC DNA]</scope>
    <source>
        <strain evidence="1 2">S613</strain>
    </source>
</reference>
<comment type="caution">
    <text evidence="1">The sequence shown here is derived from an EMBL/GenBank/DDBJ whole genome shotgun (WGS) entry which is preliminary data.</text>
</comment>
<proteinExistence type="predicted"/>
<name>A0A0P8X103_PSEFL</name>
<gene>
    <name evidence="1" type="ORF">AN403_4020</name>
</gene>
<evidence type="ECO:0000313" key="1">
    <source>
        <dbReference type="EMBL" id="KPU59199.1"/>
    </source>
</evidence>
<dbReference type="OrthoDB" id="6972033at2"/>
<organism evidence="1 2">
    <name type="scientific">Pseudomonas fluorescens</name>
    <dbReference type="NCBI Taxonomy" id="294"/>
    <lineage>
        <taxon>Bacteria</taxon>
        <taxon>Pseudomonadati</taxon>
        <taxon>Pseudomonadota</taxon>
        <taxon>Gammaproteobacteria</taxon>
        <taxon>Pseudomonadales</taxon>
        <taxon>Pseudomonadaceae</taxon>
        <taxon>Pseudomonas</taxon>
    </lineage>
</organism>
<evidence type="ECO:0000313" key="2">
    <source>
        <dbReference type="Proteomes" id="UP000050349"/>
    </source>
</evidence>
<evidence type="ECO:0008006" key="3">
    <source>
        <dbReference type="Google" id="ProtNLM"/>
    </source>
</evidence>
<protein>
    <recommendedName>
        <fullName evidence="3">Carrier domain-containing protein</fullName>
    </recommendedName>
</protein>
<accession>A0A0P8X103</accession>
<dbReference type="RefSeq" id="WP_057398098.1">
    <property type="nucleotide sequence ID" value="NZ_LJXB01000078.1"/>
</dbReference>
<dbReference type="Pfam" id="PF19634">
    <property type="entry name" value="DUF6137"/>
    <property type="match status" value="1"/>
</dbReference>
<dbReference type="AlphaFoldDB" id="A0A0P8X103"/>